<feature type="domain" description="Opine dehydrogenase" evidence="1">
    <location>
        <begin position="193"/>
        <end position="336"/>
    </location>
</feature>
<dbReference type="EMBL" id="QFPW01000005">
    <property type="protein sequence ID" value="PZQ50183.1"/>
    <property type="molecule type" value="Genomic_DNA"/>
</dbReference>
<organism evidence="2 3">
    <name type="scientific">Rhodovulum sulfidophilum</name>
    <name type="common">Rhodobacter sulfidophilus</name>
    <dbReference type="NCBI Taxonomy" id="35806"/>
    <lineage>
        <taxon>Bacteria</taxon>
        <taxon>Pseudomonadati</taxon>
        <taxon>Pseudomonadota</taxon>
        <taxon>Alphaproteobacteria</taxon>
        <taxon>Rhodobacterales</taxon>
        <taxon>Paracoccaceae</taxon>
        <taxon>Rhodovulum</taxon>
    </lineage>
</organism>
<proteinExistence type="predicted"/>
<dbReference type="SUPFAM" id="SSF48179">
    <property type="entry name" value="6-phosphogluconate dehydrogenase C-terminal domain-like"/>
    <property type="match status" value="1"/>
</dbReference>
<sequence length="366" mass="39772">MSVMSAGQGGGAATRVSIVGLGPIALSTAAYLVDQGRQPLLWSPKERWHAPGIRGYAASFEGRITGPRQFPLAGQAADLAAWAETIVICLPGKWHKQAMDALAPHLTPRHRVIISSHCSFGAQYLRRSLASAGVEIPIIAWSTTLATCNPLGDRHFKVMTLRRVIDVATTPRRLSDEGLAVSIALFGPRFQPRDGVMAIAVSNVNPQNHLAICLCNLTRMEQGEVWNFNLNITETVSRLIDALDAERIGLASDLGVAVRTVREHWHYTHDVPVLPIHEATRAIEARGISFFGQRTHMTPWVLEDAPYGLAPLVALGEMAGRDMPLHRAGLALLSALYGRDFAAENDLLAEVRLSAPDLTTLRALSE</sequence>
<dbReference type="GO" id="GO:0016491">
    <property type="term" value="F:oxidoreductase activity"/>
    <property type="evidence" value="ECO:0007669"/>
    <property type="project" value="InterPro"/>
</dbReference>
<name>A0A2W5Q636_RHOSU</name>
<evidence type="ECO:0000259" key="1">
    <source>
        <dbReference type="Pfam" id="PF02317"/>
    </source>
</evidence>
<dbReference type="InterPro" id="IPR013328">
    <property type="entry name" value="6PGD_dom2"/>
</dbReference>
<protein>
    <submittedName>
        <fullName evidence="2">NAD/NADP octopine/nopaline dehydrogenase</fullName>
    </submittedName>
</protein>
<dbReference type="InterPro" id="IPR008927">
    <property type="entry name" value="6-PGluconate_DH-like_C_sf"/>
</dbReference>
<dbReference type="AlphaFoldDB" id="A0A2W5Q636"/>
<accession>A0A2W5Q636</accession>
<evidence type="ECO:0000313" key="3">
    <source>
        <dbReference type="Proteomes" id="UP000249185"/>
    </source>
</evidence>
<dbReference type="Gene3D" id="1.10.1040.10">
    <property type="entry name" value="N-(1-d-carboxylethyl)-l-norvaline Dehydrogenase, domain 2"/>
    <property type="match status" value="1"/>
</dbReference>
<evidence type="ECO:0000313" key="2">
    <source>
        <dbReference type="EMBL" id="PZQ50183.1"/>
    </source>
</evidence>
<dbReference type="InterPro" id="IPR003421">
    <property type="entry name" value="Opine_DH"/>
</dbReference>
<dbReference type="Gene3D" id="3.40.50.720">
    <property type="entry name" value="NAD(P)-binding Rossmann-like Domain"/>
    <property type="match status" value="1"/>
</dbReference>
<reference evidence="2 3" key="1">
    <citation type="submission" date="2017-08" db="EMBL/GenBank/DDBJ databases">
        <title>Infants hospitalized years apart are colonized by the same room-sourced microbial strains.</title>
        <authorList>
            <person name="Brooks B."/>
            <person name="Olm M.R."/>
            <person name="Firek B.A."/>
            <person name="Baker R."/>
            <person name="Thomas B.C."/>
            <person name="Morowitz M.J."/>
            <person name="Banfield J.F."/>
        </authorList>
    </citation>
    <scope>NUCLEOTIDE SEQUENCE [LARGE SCALE GENOMIC DNA]</scope>
    <source>
        <strain evidence="2">S2_005_002_R2_34</strain>
    </source>
</reference>
<dbReference type="SUPFAM" id="SSF51735">
    <property type="entry name" value="NAD(P)-binding Rossmann-fold domains"/>
    <property type="match status" value="1"/>
</dbReference>
<comment type="caution">
    <text evidence="2">The sequence shown here is derived from an EMBL/GenBank/DDBJ whole genome shotgun (WGS) entry which is preliminary data.</text>
</comment>
<dbReference type="Pfam" id="PF02317">
    <property type="entry name" value="Octopine_DH"/>
    <property type="match status" value="1"/>
</dbReference>
<dbReference type="Proteomes" id="UP000249185">
    <property type="component" value="Unassembled WGS sequence"/>
</dbReference>
<dbReference type="InterPro" id="IPR036291">
    <property type="entry name" value="NAD(P)-bd_dom_sf"/>
</dbReference>
<gene>
    <name evidence="2" type="ORF">DI556_08950</name>
</gene>